<comment type="caution">
    <text evidence="2">The sequence shown here is derived from an EMBL/GenBank/DDBJ whole genome shotgun (WGS) entry which is preliminary data.</text>
</comment>
<evidence type="ECO:0000313" key="2">
    <source>
        <dbReference type="EMBL" id="CAH1434395.1"/>
    </source>
</evidence>
<feature type="compositionally biased region" description="Basic and acidic residues" evidence="1">
    <location>
        <begin position="180"/>
        <end position="194"/>
    </location>
</feature>
<protein>
    <submittedName>
        <fullName evidence="2">Uncharacterized protein</fullName>
    </submittedName>
</protein>
<feature type="region of interest" description="Disordered" evidence="1">
    <location>
        <begin position="61"/>
        <end position="133"/>
    </location>
</feature>
<feature type="compositionally biased region" description="Basic residues" evidence="1">
    <location>
        <begin position="96"/>
        <end position="119"/>
    </location>
</feature>
<evidence type="ECO:0000313" key="3">
    <source>
        <dbReference type="Proteomes" id="UP001157418"/>
    </source>
</evidence>
<dbReference type="Proteomes" id="UP001157418">
    <property type="component" value="Unassembled WGS sequence"/>
</dbReference>
<keyword evidence="3" id="KW-1185">Reference proteome</keyword>
<evidence type="ECO:0000256" key="1">
    <source>
        <dbReference type="SAM" id="MobiDB-lite"/>
    </source>
</evidence>
<feature type="region of interest" description="Disordered" evidence="1">
    <location>
        <begin position="180"/>
        <end position="224"/>
    </location>
</feature>
<organism evidence="2 3">
    <name type="scientific">Lactuca virosa</name>
    <dbReference type="NCBI Taxonomy" id="75947"/>
    <lineage>
        <taxon>Eukaryota</taxon>
        <taxon>Viridiplantae</taxon>
        <taxon>Streptophyta</taxon>
        <taxon>Embryophyta</taxon>
        <taxon>Tracheophyta</taxon>
        <taxon>Spermatophyta</taxon>
        <taxon>Magnoliopsida</taxon>
        <taxon>eudicotyledons</taxon>
        <taxon>Gunneridae</taxon>
        <taxon>Pentapetalae</taxon>
        <taxon>asterids</taxon>
        <taxon>campanulids</taxon>
        <taxon>Asterales</taxon>
        <taxon>Asteraceae</taxon>
        <taxon>Cichorioideae</taxon>
        <taxon>Cichorieae</taxon>
        <taxon>Lactucinae</taxon>
        <taxon>Lactuca</taxon>
    </lineage>
</organism>
<dbReference type="EMBL" id="CAKMRJ010003517">
    <property type="protein sequence ID" value="CAH1434395.1"/>
    <property type="molecule type" value="Genomic_DNA"/>
</dbReference>
<name>A0AAU9N5B0_9ASTR</name>
<dbReference type="AlphaFoldDB" id="A0AAU9N5B0"/>
<feature type="compositionally biased region" description="Acidic residues" evidence="1">
    <location>
        <begin position="195"/>
        <end position="219"/>
    </location>
</feature>
<sequence length="247" mass="27872">MLNVPRIVRCGKCQQLGHNKITCTNDEVPKPLSQKGRLEYLGKIGETNLSFTNSFQFAIPRRDGAPPILESGDQDGAPPISKSGDQDDDPDVTPMKRTKMMARRGGKIKVSRSRNKTAKKTPNGKQPISQAKEDVSLSCDEAFDDIFTHTPNVATMKEVYGEVEERDVQKKDVQEIEIKEREVEEREIEEREAGEGEVEEGEAEEGEVEEREDEEEEVEERERGWIKSGTLGSCFLQYPLVEKEDSL</sequence>
<proteinExistence type="predicted"/>
<gene>
    <name evidence="2" type="ORF">LVIROSA_LOCUS20917</name>
</gene>
<accession>A0AAU9N5B0</accession>
<reference evidence="2 3" key="1">
    <citation type="submission" date="2022-01" db="EMBL/GenBank/DDBJ databases">
        <authorList>
            <person name="Xiong W."/>
            <person name="Schranz E."/>
        </authorList>
    </citation>
    <scope>NUCLEOTIDE SEQUENCE [LARGE SCALE GENOMIC DNA]</scope>
</reference>